<proteinExistence type="predicted"/>
<accession>A0A5J4T9Q2</accession>
<keyword evidence="1" id="KW-0732">Signal</keyword>
<name>A0A5J4T9Q2_9EUKA</name>
<feature type="non-terminal residue" evidence="2">
    <location>
        <position position="274"/>
    </location>
</feature>
<reference evidence="2 3" key="1">
    <citation type="submission" date="2019-03" db="EMBL/GenBank/DDBJ databases">
        <title>Single cell metagenomics reveals metabolic interactions within the superorganism composed of flagellate Streblomastix strix and complex community of Bacteroidetes bacteria on its surface.</title>
        <authorList>
            <person name="Treitli S.C."/>
            <person name="Kolisko M."/>
            <person name="Husnik F."/>
            <person name="Keeling P."/>
            <person name="Hampl V."/>
        </authorList>
    </citation>
    <scope>NUCLEOTIDE SEQUENCE [LARGE SCALE GENOMIC DNA]</scope>
    <source>
        <strain evidence="2">ST1C</strain>
    </source>
</reference>
<feature type="signal peptide" evidence="1">
    <location>
        <begin position="1"/>
        <end position="27"/>
    </location>
</feature>
<feature type="chain" id="PRO_5023863818" evidence="1">
    <location>
        <begin position="28"/>
        <end position="274"/>
    </location>
</feature>
<evidence type="ECO:0000256" key="1">
    <source>
        <dbReference type="SAM" id="SignalP"/>
    </source>
</evidence>
<evidence type="ECO:0000313" key="2">
    <source>
        <dbReference type="EMBL" id="KAA6354155.1"/>
    </source>
</evidence>
<dbReference type="AlphaFoldDB" id="A0A5J4T9Q2"/>
<protein>
    <submittedName>
        <fullName evidence="2">Uncharacterized protein</fullName>
    </submittedName>
</protein>
<organism evidence="2 3">
    <name type="scientific">Streblomastix strix</name>
    <dbReference type="NCBI Taxonomy" id="222440"/>
    <lineage>
        <taxon>Eukaryota</taxon>
        <taxon>Metamonada</taxon>
        <taxon>Preaxostyla</taxon>
        <taxon>Oxymonadida</taxon>
        <taxon>Streblomastigidae</taxon>
        <taxon>Streblomastix</taxon>
    </lineage>
</organism>
<sequence length="274" mass="28086">MKNSMKFSSLLLAGLFTVGTLFTSCSNEDDSSDPASSTPTISGVAPTEVAIGDEVTISGTNLDQVTAVGFGVSAENFRLVQKTAFVSNSATAITVTVPEGVTFPSGLAVLVGATPIAWQGTLTEREVVVEVPTPTITAAGTLTGTIVAVFAPSATPGREIVFQVSNDVSALENDDVTVTVGENNVVTGSWFTNYTDKGLTASFPTNVEIGENYKFTISLGGIAVGTAVVKADLVIFGFAKSEFGCNGGAGSGASTNFGDDYDDFDIRVDDGSAD</sequence>
<dbReference type="PROSITE" id="PS51257">
    <property type="entry name" value="PROKAR_LIPOPROTEIN"/>
    <property type="match status" value="1"/>
</dbReference>
<dbReference type="EMBL" id="SNRW01036805">
    <property type="protein sequence ID" value="KAA6354155.1"/>
    <property type="molecule type" value="Genomic_DNA"/>
</dbReference>
<dbReference type="Proteomes" id="UP000324800">
    <property type="component" value="Unassembled WGS sequence"/>
</dbReference>
<dbReference type="SUPFAM" id="SSF81296">
    <property type="entry name" value="E set domains"/>
    <property type="match status" value="1"/>
</dbReference>
<comment type="caution">
    <text evidence="2">The sequence shown here is derived from an EMBL/GenBank/DDBJ whole genome shotgun (WGS) entry which is preliminary data.</text>
</comment>
<dbReference type="InterPro" id="IPR014756">
    <property type="entry name" value="Ig_E-set"/>
</dbReference>
<dbReference type="Gene3D" id="2.60.40.10">
    <property type="entry name" value="Immunoglobulins"/>
    <property type="match status" value="1"/>
</dbReference>
<gene>
    <name evidence="2" type="ORF">EZS28_050318</name>
</gene>
<dbReference type="InterPro" id="IPR013783">
    <property type="entry name" value="Ig-like_fold"/>
</dbReference>
<evidence type="ECO:0000313" key="3">
    <source>
        <dbReference type="Proteomes" id="UP000324800"/>
    </source>
</evidence>